<evidence type="ECO:0000313" key="6">
    <source>
        <dbReference type="EMBL" id="GAA4786723.1"/>
    </source>
</evidence>
<keyword evidence="3 5" id="KW-1133">Transmembrane helix</keyword>
<dbReference type="EMBL" id="BAABIQ010000007">
    <property type="protein sequence ID" value="GAA4786723.1"/>
    <property type="molecule type" value="Genomic_DNA"/>
</dbReference>
<feature type="transmembrane region" description="Helical" evidence="5">
    <location>
        <begin position="139"/>
        <end position="159"/>
    </location>
</feature>
<evidence type="ECO:0000256" key="5">
    <source>
        <dbReference type="SAM" id="Phobius"/>
    </source>
</evidence>
<reference evidence="7" key="1">
    <citation type="journal article" date="2019" name="Int. J. Syst. Evol. Microbiol.">
        <title>The Global Catalogue of Microorganisms (GCM) 10K type strain sequencing project: providing services to taxonomists for standard genome sequencing and annotation.</title>
        <authorList>
            <consortium name="The Broad Institute Genomics Platform"/>
            <consortium name="The Broad Institute Genome Sequencing Center for Infectious Disease"/>
            <person name="Wu L."/>
            <person name="Ma J."/>
        </authorList>
    </citation>
    <scope>NUCLEOTIDE SEQUENCE [LARGE SCALE GENOMIC DNA]</scope>
    <source>
        <strain evidence="7">JCM 18200</strain>
    </source>
</reference>
<keyword evidence="4 5" id="KW-0472">Membrane</keyword>
<keyword evidence="2 5" id="KW-0812">Transmembrane</keyword>
<evidence type="ECO:0000313" key="7">
    <source>
        <dbReference type="Proteomes" id="UP001501411"/>
    </source>
</evidence>
<feature type="transmembrane region" description="Helical" evidence="5">
    <location>
        <begin position="275"/>
        <end position="298"/>
    </location>
</feature>
<dbReference type="Proteomes" id="UP001501411">
    <property type="component" value="Unassembled WGS sequence"/>
</dbReference>
<evidence type="ECO:0000256" key="1">
    <source>
        <dbReference type="ARBA" id="ARBA00004141"/>
    </source>
</evidence>
<protein>
    <submittedName>
        <fullName evidence="6">MFS transporter</fullName>
    </submittedName>
</protein>
<feature type="transmembrane region" description="Helical" evidence="5">
    <location>
        <begin position="15"/>
        <end position="34"/>
    </location>
</feature>
<evidence type="ECO:0000256" key="3">
    <source>
        <dbReference type="ARBA" id="ARBA00022989"/>
    </source>
</evidence>
<feature type="transmembrane region" description="Helical" evidence="5">
    <location>
        <begin position="365"/>
        <end position="390"/>
    </location>
</feature>
<proteinExistence type="predicted"/>
<feature type="transmembrane region" description="Helical" evidence="5">
    <location>
        <begin position="472"/>
        <end position="489"/>
    </location>
</feature>
<dbReference type="RefSeq" id="WP_345230992.1">
    <property type="nucleotide sequence ID" value="NZ_BAABIQ010000007.1"/>
</dbReference>
<evidence type="ECO:0000256" key="2">
    <source>
        <dbReference type="ARBA" id="ARBA00022692"/>
    </source>
</evidence>
<dbReference type="Gene3D" id="1.20.1250.20">
    <property type="entry name" value="MFS general substrate transporter like domains"/>
    <property type="match status" value="1"/>
</dbReference>
<feature type="transmembrane region" description="Helical" evidence="5">
    <location>
        <begin position="231"/>
        <end position="254"/>
    </location>
</feature>
<dbReference type="SUPFAM" id="SSF103473">
    <property type="entry name" value="MFS general substrate transporter"/>
    <property type="match status" value="1"/>
</dbReference>
<evidence type="ECO:0000256" key="4">
    <source>
        <dbReference type="ARBA" id="ARBA00023136"/>
    </source>
</evidence>
<dbReference type="InterPro" id="IPR036259">
    <property type="entry name" value="MFS_trans_sf"/>
</dbReference>
<feature type="transmembrane region" description="Helical" evidence="5">
    <location>
        <begin position="54"/>
        <end position="74"/>
    </location>
</feature>
<feature type="transmembrane region" description="Helical" evidence="5">
    <location>
        <begin position="402"/>
        <end position="427"/>
    </location>
</feature>
<feature type="transmembrane region" description="Helical" evidence="5">
    <location>
        <begin position="105"/>
        <end position="132"/>
    </location>
</feature>
<keyword evidence="7" id="KW-1185">Reference proteome</keyword>
<feature type="transmembrane region" description="Helical" evidence="5">
    <location>
        <begin position="81"/>
        <end position="99"/>
    </location>
</feature>
<sequence>MYKEGLFHSWIPKPVQITLMFVLALPLLTVSGIYTANISDMYSGLGTLAETLTFANYASTVGMMVGIGVVLKIKPYFKSKVILLITFIGLGLLSLIIGYTEIPEVIMLCSLLLGFIKIFGMIELVSPIMFIISPKGDRGAFYAVFYPLILSAGQFVGYLTATTSYKLNWHVVYLIAAMILFACALVCTVFMHNKWKARWTPIQKIDWIGVGLFTVASLLLNYLLVYTKQQGWFYASMNLKAALAGFVVVVALFIRRQLTVDIPFIPLSVFGKRNVVTAIILFSLMGMYLATSTLQSAFTSILKYDTPTNALLNLAMVPGIILGGCVASRWFKYEWSTRSILLIAYGCFLLYTVSLYFLVSPVIEIAYLLLPIFLKGLGVALVYIGGGFYFANSLQPMQLMGAYPIVIGIRSFIGTAFFSALFSWGLYQLQWDGITALATEMDAMDPWVQASGGAQLYPSVQTQATLTAIKRLFGYIALASTLVLIYIALHPFYRLQHRKLILARKRFKGEPIAGYRTDSFDDKDIAATAVSVST</sequence>
<organism evidence="6 7">
    <name type="scientific">Olivibacter ginsenosidimutans</name>
    <dbReference type="NCBI Taxonomy" id="1176537"/>
    <lineage>
        <taxon>Bacteria</taxon>
        <taxon>Pseudomonadati</taxon>
        <taxon>Bacteroidota</taxon>
        <taxon>Sphingobacteriia</taxon>
        <taxon>Sphingobacteriales</taxon>
        <taxon>Sphingobacteriaceae</taxon>
        <taxon>Olivibacter</taxon>
    </lineage>
</organism>
<feature type="transmembrane region" description="Helical" evidence="5">
    <location>
        <begin position="340"/>
        <end position="359"/>
    </location>
</feature>
<feature type="transmembrane region" description="Helical" evidence="5">
    <location>
        <begin position="171"/>
        <end position="193"/>
    </location>
</feature>
<feature type="transmembrane region" description="Helical" evidence="5">
    <location>
        <begin position="205"/>
        <end position="225"/>
    </location>
</feature>
<accession>A0ABP9AZC6</accession>
<comment type="subcellular location">
    <subcellularLocation>
        <location evidence="1">Membrane</location>
        <topology evidence="1">Multi-pass membrane protein</topology>
    </subcellularLocation>
</comment>
<comment type="caution">
    <text evidence="6">The sequence shown here is derived from an EMBL/GenBank/DDBJ whole genome shotgun (WGS) entry which is preliminary data.</text>
</comment>
<dbReference type="PANTHER" id="PTHR23501:SF5">
    <property type="entry name" value="TRANSPORT PROTEIN"/>
    <property type="match status" value="1"/>
</dbReference>
<feature type="transmembrane region" description="Helical" evidence="5">
    <location>
        <begin position="310"/>
        <end position="328"/>
    </location>
</feature>
<dbReference type="PANTHER" id="PTHR23501">
    <property type="entry name" value="MAJOR FACILITATOR SUPERFAMILY"/>
    <property type="match status" value="1"/>
</dbReference>
<gene>
    <name evidence="6" type="ORF">GCM10023231_13470</name>
</gene>
<name>A0ABP9AZC6_9SPHI</name>